<dbReference type="PANTHER" id="PTHR43918">
    <property type="entry name" value="ACETYLCHOLINESTERASE"/>
    <property type="match status" value="1"/>
</dbReference>
<accession>A0A0N4V4N5</accession>
<dbReference type="PANTHER" id="PTHR43918:SF4">
    <property type="entry name" value="CARBOXYLIC ESTER HYDROLASE"/>
    <property type="match status" value="1"/>
</dbReference>
<dbReference type="Proteomes" id="UP000274131">
    <property type="component" value="Unassembled WGS sequence"/>
</dbReference>
<feature type="domain" description="Carboxylesterase type B" evidence="7">
    <location>
        <begin position="147"/>
        <end position="230"/>
    </location>
</feature>
<keyword evidence="5" id="KW-0472">Membrane</keyword>
<dbReference type="ESTHER" id="entve-a0a0n4v4n5">
    <property type="family name" value="OtherNon-catalytic_C"/>
</dbReference>
<evidence type="ECO:0000256" key="6">
    <source>
        <dbReference type="SAM" id="SignalP"/>
    </source>
</evidence>
<dbReference type="Gene3D" id="3.40.50.1820">
    <property type="entry name" value="alpha/beta hydrolase"/>
    <property type="match status" value="3"/>
</dbReference>
<feature type="signal peptide" evidence="6">
    <location>
        <begin position="1"/>
        <end position="21"/>
    </location>
</feature>
<reference evidence="8 9" key="2">
    <citation type="submission" date="2018-10" db="EMBL/GenBank/DDBJ databases">
        <authorList>
            <consortium name="Pathogen Informatics"/>
        </authorList>
    </citation>
    <scope>NUCLEOTIDE SEQUENCE [LARGE SCALE GENOMIC DNA]</scope>
</reference>
<evidence type="ECO:0000256" key="4">
    <source>
        <dbReference type="SAM" id="Coils"/>
    </source>
</evidence>
<keyword evidence="5" id="KW-1133">Transmembrane helix</keyword>
<name>A0A0N4V4N5_ENTVE</name>
<dbReference type="InterPro" id="IPR029058">
    <property type="entry name" value="AB_hydrolase_fold"/>
</dbReference>
<dbReference type="GO" id="GO:0019695">
    <property type="term" value="P:choline metabolic process"/>
    <property type="evidence" value="ECO:0007669"/>
    <property type="project" value="TreeGrafter"/>
</dbReference>
<evidence type="ECO:0000313" key="9">
    <source>
        <dbReference type="Proteomes" id="UP000274131"/>
    </source>
</evidence>
<keyword evidence="3" id="KW-0378">Hydrolase</keyword>
<gene>
    <name evidence="8" type="ORF">EVEC_LOCUS4781</name>
</gene>
<evidence type="ECO:0000256" key="1">
    <source>
        <dbReference type="ARBA" id="ARBA00005964"/>
    </source>
</evidence>
<keyword evidence="2" id="KW-0719">Serine esterase</keyword>
<evidence type="ECO:0000256" key="5">
    <source>
        <dbReference type="SAM" id="Phobius"/>
    </source>
</evidence>
<dbReference type="AlphaFoldDB" id="A0A0N4V4N5"/>
<evidence type="ECO:0000259" key="7">
    <source>
        <dbReference type="Pfam" id="PF00135"/>
    </source>
</evidence>
<protein>
    <submittedName>
        <fullName evidence="10">COesterase domain-containing protein</fullName>
    </submittedName>
</protein>
<evidence type="ECO:0000256" key="2">
    <source>
        <dbReference type="ARBA" id="ARBA00022487"/>
    </source>
</evidence>
<keyword evidence="6" id="KW-0732">Signal</keyword>
<dbReference type="WBParaSite" id="EVEC_0000512801-mRNA-1">
    <property type="protein sequence ID" value="EVEC_0000512801-mRNA-1"/>
    <property type="gene ID" value="EVEC_0000512801"/>
</dbReference>
<evidence type="ECO:0000256" key="3">
    <source>
        <dbReference type="ARBA" id="ARBA00022801"/>
    </source>
</evidence>
<dbReference type="InterPro" id="IPR050654">
    <property type="entry name" value="AChE-related_enzymes"/>
</dbReference>
<dbReference type="GO" id="GO:0005615">
    <property type="term" value="C:extracellular space"/>
    <property type="evidence" value="ECO:0007669"/>
    <property type="project" value="TreeGrafter"/>
</dbReference>
<comment type="similarity">
    <text evidence="1">Belongs to the type-B carboxylesterase/lipase family.</text>
</comment>
<dbReference type="OrthoDB" id="19653at2759"/>
<dbReference type="InterPro" id="IPR002018">
    <property type="entry name" value="CarbesteraseB"/>
</dbReference>
<sequence length="694" mass="79128">MKTRLPKIFLFFLTVIYLTSAESVDDSLVRILSNGALLKGRRVVADNEEPVHFYLSIPYAEAPINENRYKNPIPKKKWQDVLDATEYRVSCLYDSADAEKIKTNDYMSEDCLHINVITPERCVNEQNCSVATIKSASISRKLGKIFADQIEALNWVQREIGNFGGNKNKVTLIGQGAGAINVDQLSISPSTDGYFDKIVIIDGVAKVYSNIDNGTIVTRIIKQLIKGKNYKRKQDIQQLVDSRRGTTMLIGNMPNIVSNAKTAAHLKSEDSVRAWCQMLTKYCHSNNTAELVNACFQEYKEGFRKPELVMDAVIHLPLLETAYVNTKNAGKTFLFDYTAFSESSDRALNRVINQDPTQDGITLNRQLQIAVIAFIKNGDPSTESLEWKAFDPEQMNYVVLSDSTLPRNAKGYHNKAVNFWNLTVQRLSQEYSEKHPQRSPNGKWSIDEIEDVFQGLIGDALVGNQQIGRAAKLIDQWGQNMTEILKRLHFVLKNFDNEVRRKVEEAKSIVKNKLESAKKELANRRKMYEEHSTPVSQPLKPNNFVTETPQVVIRGTNNDEFTSVEVKIPPNAYDYFDEVMKVIDEFFDNLIRNTTSNTNDKQHWKDEDGETTNFVQDTVKRSLVSSIYPVIVPPSSEPDTVHPTVPTITVTSQWWASPWFWSICGVFLVLFTVLAAYTCVLYRKYKRRFRYENL</sequence>
<keyword evidence="5" id="KW-0812">Transmembrane</keyword>
<keyword evidence="9" id="KW-1185">Reference proteome</keyword>
<proteinExistence type="inferred from homology"/>
<dbReference type="GO" id="GO:0006581">
    <property type="term" value="P:acetylcholine catabolic process"/>
    <property type="evidence" value="ECO:0007669"/>
    <property type="project" value="TreeGrafter"/>
</dbReference>
<reference evidence="10" key="1">
    <citation type="submission" date="2017-02" db="UniProtKB">
        <authorList>
            <consortium name="WormBaseParasite"/>
        </authorList>
    </citation>
    <scope>IDENTIFICATION</scope>
</reference>
<organism evidence="10">
    <name type="scientific">Enterobius vermicularis</name>
    <name type="common">Human pinworm</name>
    <dbReference type="NCBI Taxonomy" id="51028"/>
    <lineage>
        <taxon>Eukaryota</taxon>
        <taxon>Metazoa</taxon>
        <taxon>Ecdysozoa</taxon>
        <taxon>Nematoda</taxon>
        <taxon>Chromadorea</taxon>
        <taxon>Rhabditida</taxon>
        <taxon>Spirurina</taxon>
        <taxon>Oxyuridomorpha</taxon>
        <taxon>Oxyuroidea</taxon>
        <taxon>Oxyuridae</taxon>
        <taxon>Enterobius</taxon>
    </lineage>
</organism>
<dbReference type="GO" id="GO:0003990">
    <property type="term" value="F:acetylcholinesterase activity"/>
    <property type="evidence" value="ECO:0007669"/>
    <property type="project" value="TreeGrafter"/>
</dbReference>
<dbReference type="GO" id="GO:0005886">
    <property type="term" value="C:plasma membrane"/>
    <property type="evidence" value="ECO:0007669"/>
    <property type="project" value="TreeGrafter"/>
</dbReference>
<evidence type="ECO:0000313" key="8">
    <source>
        <dbReference type="EMBL" id="VDD90030.1"/>
    </source>
</evidence>
<evidence type="ECO:0000313" key="10">
    <source>
        <dbReference type="WBParaSite" id="EVEC_0000512801-mRNA-1"/>
    </source>
</evidence>
<keyword evidence="4" id="KW-0175">Coiled coil</keyword>
<feature type="domain" description="Carboxylesterase type B" evidence="7">
    <location>
        <begin position="36"/>
        <end position="130"/>
    </location>
</feature>
<dbReference type="SUPFAM" id="SSF53474">
    <property type="entry name" value="alpha/beta-Hydrolases"/>
    <property type="match status" value="1"/>
</dbReference>
<dbReference type="STRING" id="51028.A0A0N4V4N5"/>
<feature type="coiled-coil region" evidence="4">
    <location>
        <begin position="500"/>
        <end position="531"/>
    </location>
</feature>
<dbReference type="Pfam" id="PF00135">
    <property type="entry name" value="COesterase"/>
    <property type="match status" value="2"/>
</dbReference>
<feature type="chain" id="PRO_5043122648" evidence="6">
    <location>
        <begin position="22"/>
        <end position="694"/>
    </location>
</feature>
<dbReference type="EMBL" id="UXUI01007960">
    <property type="protein sequence ID" value="VDD90030.1"/>
    <property type="molecule type" value="Genomic_DNA"/>
</dbReference>
<feature type="transmembrane region" description="Helical" evidence="5">
    <location>
        <begin position="659"/>
        <end position="682"/>
    </location>
</feature>